<keyword evidence="3" id="KW-1185">Reference proteome</keyword>
<comment type="caution">
    <text evidence="2">The sequence shown here is derived from an EMBL/GenBank/DDBJ whole genome shotgun (WGS) entry which is preliminary data.</text>
</comment>
<dbReference type="PANTHER" id="PTHR46361:SF5">
    <property type="entry name" value="DEP DOMAIN-CONTAINING PROTEIN"/>
    <property type="match status" value="1"/>
</dbReference>
<accession>A0AA36M7N8</accession>
<dbReference type="Proteomes" id="UP001176961">
    <property type="component" value="Unassembled WGS sequence"/>
</dbReference>
<sequence length="395" mass="45963">MKVDTHVKACVERLLLRGGLFSGFSPHPETLLMRPVSAGASFPVPPEEDALRYSPTWESDDEYTDFAYSDLYMNGHFTDYNNGVLRSETNNEHEEMPAMVCDIETGKIIEDPENDQDGTLNPGTPKGEYTVSEYNEVLVNLMNQLFHDILTDDNRKILYYKLPENKHYKAYIEQVKNLRAVKVSEAPPQERLAFFMNVFNMLSVHTTQINGAPRNIWERRKLMNCSYYQIENHKYAPHSILNGILRSNRKGLAALWKPFGKKDQRLPLILPHCEPLIHFALNTGTRSTPPIRAYTCKSVYDELRDNACKALKSNHFLRFDTKNRVIYLGKVFKWYEIDFGRSTEMVLEYLLDLMSRTNSKKKRMLEDWLCDGNVEVDYMTHDWMFNGQMSEIELK</sequence>
<reference evidence="2" key="1">
    <citation type="submission" date="2023-07" db="EMBL/GenBank/DDBJ databases">
        <authorList>
            <consortium name="CYATHOMIX"/>
        </authorList>
    </citation>
    <scope>NUCLEOTIDE SEQUENCE</scope>
    <source>
        <strain evidence="2">N/A</strain>
    </source>
</reference>
<dbReference type="EMBL" id="CATQJL010000305">
    <property type="protein sequence ID" value="CAJ0601326.1"/>
    <property type="molecule type" value="Genomic_DNA"/>
</dbReference>
<organism evidence="2 3">
    <name type="scientific">Cylicocyclus nassatus</name>
    <name type="common">Nematode worm</name>
    <dbReference type="NCBI Taxonomy" id="53992"/>
    <lineage>
        <taxon>Eukaryota</taxon>
        <taxon>Metazoa</taxon>
        <taxon>Ecdysozoa</taxon>
        <taxon>Nematoda</taxon>
        <taxon>Chromadorea</taxon>
        <taxon>Rhabditida</taxon>
        <taxon>Rhabditina</taxon>
        <taxon>Rhabditomorpha</taxon>
        <taxon>Strongyloidea</taxon>
        <taxon>Strongylidae</taxon>
        <taxon>Cylicocyclus</taxon>
    </lineage>
</organism>
<protein>
    <recommendedName>
        <fullName evidence="1">DUF547 domain-containing protein</fullName>
    </recommendedName>
</protein>
<dbReference type="InterPro" id="IPR006869">
    <property type="entry name" value="DUF547"/>
</dbReference>
<gene>
    <name evidence="2" type="ORF">CYNAS_LOCUS13309</name>
</gene>
<feature type="domain" description="DUF547" evidence="1">
    <location>
        <begin position="185"/>
        <end position="307"/>
    </location>
</feature>
<evidence type="ECO:0000313" key="3">
    <source>
        <dbReference type="Proteomes" id="UP001176961"/>
    </source>
</evidence>
<proteinExistence type="predicted"/>
<evidence type="ECO:0000259" key="1">
    <source>
        <dbReference type="Pfam" id="PF04784"/>
    </source>
</evidence>
<name>A0AA36M7N8_CYLNA</name>
<dbReference type="AlphaFoldDB" id="A0AA36M7N8"/>
<evidence type="ECO:0000313" key="2">
    <source>
        <dbReference type="EMBL" id="CAJ0601326.1"/>
    </source>
</evidence>
<dbReference type="PANTHER" id="PTHR46361">
    <property type="entry name" value="ELECTRON CARRIER/ PROTEIN DISULFIDE OXIDOREDUCTASE"/>
    <property type="match status" value="1"/>
</dbReference>
<dbReference type="Pfam" id="PF04784">
    <property type="entry name" value="DUF547"/>
    <property type="match status" value="1"/>
</dbReference>